<dbReference type="InterPro" id="IPR050300">
    <property type="entry name" value="GDXG_lipolytic_enzyme"/>
</dbReference>
<evidence type="ECO:0000313" key="5">
    <source>
        <dbReference type="Proteomes" id="UP001596287"/>
    </source>
</evidence>
<dbReference type="SUPFAM" id="SSF53474">
    <property type="entry name" value="alpha/beta-Hydrolases"/>
    <property type="match status" value="1"/>
</dbReference>
<organism evidence="4 5">
    <name type="scientific">Flavobacterium qiangtangense</name>
    <dbReference type="NCBI Taxonomy" id="1442595"/>
    <lineage>
        <taxon>Bacteria</taxon>
        <taxon>Pseudomonadati</taxon>
        <taxon>Bacteroidota</taxon>
        <taxon>Flavobacteriia</taxon>
        <taxon>Flavobacteriales</taxon>
        <taxon>Flavobacteriaceae</taxon>
        <taxon>Flavobacterium</taxon>
    </lineage>
</organism>
<keyword evidence="1" id="KW-0378">Hydrolase</keyword>
<evidence type="ECO:0000313" key="4">
    <source>
        <dbReference type="EMBL" id="MFC6095771.1"/>
    </source>
</evidence>
<feature type="signal peptide" evidence="2">
    <location>
        <begin position="1"/>
        <end position="21"/>
    </location>
</feature>
<comment type="caution">
    <text evidence="4">The sequence shown here is derived from an EMBL/GenBank/DDBJ whole genome shotgun (WGS) entry which is preliminary data.</text>
</comment>
<dbReference type="InterPro" id="IPR029058">
    <property type="entry name" value="AB_hydrolase_fold"/>
</dbReference>
<dbReference type="Gene3D" id="3.40.50.1820">
    <property type="entry name" value="alpha/beta hydrolase"/>
    <property type="match status" value="1"/>
</dbReference>
<reference evidence="5" key="1">
    <citation type="journal article" date="2019" name="Int. J. Syst. Evol. Microbiol.">
        <title>The Global Catalogue of Microorganisms (GCM) 10K type strain sequencing project: providing services to taxonomists for standard genome sequencing and annotation.</title>
        <authorList>
            <consortium name="The Broad Institute Genomics Platform"/>
            <consortium name="The Broad Institute Genome Sequencing Center for Infectious Disease"/>
            <person name="Wu L."/>
            <person name="Ma J."/>
        </authorList>
    </citation>
    <scope>NUCLEOTIDE SEQUENCE [LARGE SCALE GENOMIC DNA]</scope>
    <source>
        <strain evidence="5">CCUG 49679</strain>
    </source>
</reference>
<keyword evidence="5" id="KW-1185">Reference proteome</keyword>
<accession>A0ABW1PLE1</accession>
<sequence>MKSYILLLFLAIFSSCSPDDAAPVSSNLNAETLLNVSYGNNPQQLIDIYLPAGRTSSTTKVLFLVHGGGWTSGSKNDMTALAFGLRSQFPDYAIVNIGYRLGTLELPAYPNQINDIQSVVNYMESNNFNVSKQYGFLGVSAGAHLSLLYSYKLDTEHNVKAICSIVGPTDFTDPAYEGHAGIETTLPYLVGQNPPESIYAEASPITYVSAQSASTIQFAGNQDPLIPTSQGTRLKQKLDDFNITNKLHVYNAGHGDFNPVDAQDINVKLIAFLTAHL</sequence>
<dbReference type="Proteomes" id="UP001596287">
    <property type="component" value="Unassembled WGS sequence"/>
</dbReference>
<feature type="chain" id="PRO_5046714319" evidence="2">
    <location>
        <begin position="22"/>
        <end position="277"/>
    </location>
</feature>
<evidence type="ECO:0000259" key="3">
    <source>
        <dbReference type="Pfam" id="PF20434"/>
    </source>
</evidence>
<dbReference type="Pfam" id="PF20434">
    <property type="entry name" value="BD-FAE"/>
    <property type="match status" value="1"/>
</dbReference>
<dbReference type="InterPro" id="IPR049492">
    <property type="entry name" value="BD-FAE-like_dom"/>
</dbReference>
<dbReference type="PROSITE" id="PS51257">
    <property type="entry name" value="PROKAR_LIPOPROTEIN"/>
    <property type="match status" value="1"/>
</dbReference>
<protein>
    <submittedName>
        <fullName evidence="4">Prolyl oligopeptidase family serine peptidase</fullName>
    </submittedName>
</protein>
<dbReference type="EMBL" id="JBHSQB010000004">
    <property type="protein sequence ID" value="MFC6095771.1"/>
    <property type="molecule type" value="Genomic_DNA"/>
</dbReference>
<evidence type="ECO:0000256" key="2">
    <source>
        <dbReference type="SAM" id="SignalP"/>
    </source>
</evidence>
<feature type="domain" description="BD-FAE-like" evidence="3">
    <location>
        <begin position="46"/>
        <end position="238"/>
    </location>
</feature>
<gene>
    <name evidence="4" type="ORF">ACFPVY_03855</name>
</gene>
<dbReference type="PANTHER" id="PTHR48081">
    <property type="entry name" value="AB HYDROLASE SUPERFAMILY PROTEIN C4A8.06C"/>
    <property type="match status" value="1"/>
</dbReference>
<evidence type="ECO:0000256" key="1">
    <source>
        <dbReference type="ARBA" id="ARBA00022801"/>
    </source>
</evidence>
<name>A0ABW1PLE1_9FLAO</name>
<dbReference type="PANTHER" id="PTHR48081:SF13">
    <property type="entry name" value="ALPHA_BETA HYDROLASE"/>
    <property type="match status" value="1"/>
</dbReference>
<keyword evidence="2" id="KW-0732">Signal</keyword>
<dbReference type="RefSeq" id="WP_379790434.1">
    <property type="nucleotide sequence ID" value="NZ_JBHSQB010000004.1"/>
</dbReference>
<proteinExistence type="predicted"/>